<dbReference type="InterPro" id="IPR006860">
    <property type="entry name" value="FecR"/>
</dbReference>
<reference evidence="4 5" key="1">
    <citation type="submission" date="2024-09" db="EMBL/GenBank/DDBJ databases">
        <authorList>
            <person name="Sun Q."/>
            <person name="Mori K."/>
        </authorList>
    </citation>
    <scope>NUCLEOTIDE SEQUENCE [LARGE SCALE GENOMIC DNA]</scope>
    <source>
        <strain evidence="4 5">CCM 7765</strain>
    </source>
</reference>
<dbReference type="Gene3D" id="3.55.50.30">
    <property type="match status" value="1"/>
</dbReference>
<keyword evidence="1" id="KW-1133">Transmembrane helix</keyword>
<dbReference type="Pfam" id="PF04773">
    <property type="entry name" value="FecR"/>
    <property type="match status" value="1"/>
</dbReference>
<protein>
    <submittedName>
        <fullName evidence="4">FecR family protein</fullName>
    </submittedName>
</protein>
<organism evidence="4 5">
    <name type="scientific">Olivibacter oleidegradans</name>
    <dbReference type="NCBI Taxonomy" id="760123"/>
    <lineage>
        <taxon>Bacteria</taxon>
        <taxon>Pseudomonadati</taxon>
        <taxon>Bacteroidota</taxon>
        <taxon>Sphingobacteriia</taxon>
        <taxon>Sphingobacteriales</taxon>
        <taxon>Sphingobacteriaceae</taxon>
        <taxon>Olivibacter</taxon>
    </lineage>
</organism>
<evidence type="ECO:0000313" key="4">
    <source>
        <dbReference type="EMBL" id="MFC0320203.1"/>
    </source>
</evidence>
<evidence type="ECO:0000313" key="5">
    <source>
        <dbReference type="Proteomes" id="UP001589774"/>
    </source>
</evidence>
<dbReference type="RefSeq" id="WP_377477393.1">
    <property type="nucleotide sequence ID" value="NZ_JBHLWO010000002.1"/>
</dbReference>
<keyword evidence="1" id="KW-0812">Transmembrane</keyword>
<dbReference type="Gene3D" id="2.60.120.1440">
    <property type="match status" value="1"/>
</dbReference>
<keyword evidence="5" id="KW-1185">Reference proteome</keyword>
<dbReference type="InterPro" id="IPR012373">
    <property type="entry name" value="Ferrdict_sens_TM"/>
</dbReference>
<dbReference type="PIRSF" id="PIRSF018266">
    <property type="entry name" value="FecR"/>
    <property type="match status" value="1"/>
</dbReference>
<comment type="caution">
    <text evidence="4">The sequence shown here is derived from an EMBL/GenBank/DDBJ whole genome shotgun (WGS) entry which is preliminary data.</text>
</comment>
<proteinExistence type="predicted"/>
<dbReference type="InterPro" id="IPR032508">
    <property type="entry name" value="FecR_C"/>
</dbReference>
<name>A0ABV6HQI9_9SPHI</name>
<feature type="domain" description="Protein FecR C-terminal" evidence="3">
    <location>
        <begin position="250"/>
        <end position="318"/>
    </location>
</feature>
<gene>
    <name evidence="4" type="ORF">ACFFI0_17895</name>
</gene>
<dbReference type="Proteomes" id="UP001589774">
    <property type="component" value="Unassembled WGS sequence"/>
</dbReference>
<dbReference type="Pfam" id="PF16344">
    <property type="entry name" value="FecR_C"/>
    <property type="match status" value="1"/>
</dbReference>
<accession>A0ABV6HQI9</accession>
<feature type="transmembrane region" description="Helical" evidence="1">
    <location>
        <begin position="74"/>
        <end position="95"/>
    </location>
</feature>
<dbReference type="PANTHER" id="PTHR30273">
    <property type="entry name" value="PERIPLASMIC SIGNAL SENSOR AND SIGMA FACTOR ACTIVATOR FECR-RELATED"/>
    <property type="match status" value="1"/>
</dbReference>
<dbReference type="EMBL" id="JBHLWO010000002">
    <property type="protein sequence ID" value="MFC0320203.1"/>
    <property type="molecule type" value="Genomic_DNA"/>
</dbReference>
<sequence length="320" mass="36648">MKITKEIIERYHEGTCTAAEEKAVERWLQEAKAEQSYPPAVDMDRMQKEAWQGFEKKYRPLPPPLHSQKASSSVWLRGGIAAGICFLIAFAYGYYSYQAGIIAFPGKKQVDFIAVFAPKGKKKTLLLPDGSKVYLNAGSTLHYVKSFNDKRLLILEGEAFFEVAKQPNKPFIVQTKHSQIDVLGTRFNLKSYLEENKTYVTVEEGCVRFSPDKRIQPIILTANKQATYQADNQHLDTLTTFNQIGWKTGYLVFDGDPLIEIVPVLERWYNIRITISDPKLYNYRIRGRYPSPSLQSLLEDLAFTTNIHFRINGSQITLYK</sequence>
<feature type="domain" description="FecR protein" evidence="2">
    <location>
        <begin position="118"/>
        <end position="208"/>
    </location>
</feature>
<evidence type="ECO:0000259" key="2">
    <source>
        <dbReference type="Pfam" id="PF04773"/>
    </source>
</evidence>
<evidence type="ECO:0000259" key="3">
    <source>
        <dbReference type="Pfam" id="PF16344"/>
    </source>
</evidence>
<evidence type="ECO:0000256" key="1">
    <source>
        <dbReference type="SAM" id="Phobius"/>
    </source>
</evidence>
<keyword evidence="1" id="KW-0472">Membrane</keyword>
<dbReference type="PANTHER" id="PTHR30273:SF2">
    <property type="entry name" value="PROTEIN FECR"/>
    <property type="match status" value="1"/>
</dbReference>